<accession>A0ABM7WCM1</accession>
<proteinExistence type="predicted"/>
<reference evidence="1 2" key="1">
    <citation type="submission" date="2022-01" db="EMBL/GenBank/DDBJ databases">
        <title>Desulfofustis limnae sp. nov., a novel mesophilic sulfate-reducing bacterium isolated from marsh soil.</title>
        <authorList>
            <person name="Watanabe M."/>
            <person name="Takahashi A."/>
            <person name="Kojima H."/>
            <person name="Fukui M."/>
        </authorList>
    </citation>
    <scope>NUCLEOTIDE SEQUENCE [LARGE SCALE GENOMIC DNA]</scope>
    <source>
        <strain evidence="1 2">PPLL</strain>
    </source>
</reference>
<evidence type="ECO:0000313" key="1">
    <source>
        <dbReference type="EMBL" id="BDD88755.1"/>
    </source>
</evidence>
<organism evidence="1 2">
    <name type="scientific">Desulfofustis limnaeus</name>
    <dbReference type="NCBI Taxonomy" id="2740163"/>
    <lineage>
        <taxon>Bacteria</taxon>
        <taxon>Pseudomonadati</taxon>
        <taxon>Thermodesulfobacteriota</taxon>
        <taxon>Desulfobulbia</taxon>
        <taxon>Desulfobulbales</taxon>
        <taxon>Desulfocapsaceae</taxon>
        <taxon>Desulfofustis</taxon>
    </lineage>
</organism>
<gene>
    <name evidence="1" type="ORF">DPPLL_31200</name>
</gene>
<dbReference type="EMBL" id="AP025516">
    <property type="protein sequence ID" value="BDD88755.1"/>
    <property type="molecule type" value="Genomic_DNA"/>
</dbReference>
<sequence>MKTATSLTRRLASFCAVLLTMLTLIFGVLPLLTNSVDILQRMSVTLADNDIDPSRYYYTDVAQVAESENYLETALARR</sequence>
<evidence type="ECO:0008006" key="3">
    <source>
        <dbReference type="Google" id="ProtNLM"/>
    </source>
</evidence>
<dbReference type="RefSeq" id="WP_284152090.1">
    <property type="nucleotide sequence ID" value="NZ_AP025516.1"/>
</dbReference>
<evidence type="ECO:0000313" key="2">
    <source>
        <dbReference type="Proteomes" id="UP000830055"/>
    </source>
</evidence>
<keyword evidence="2" id="KW-1185">Reference proteome</keyword>
<protein>
    <recommendedName>
        <fullName evidence="3">Methyl-accepting chemotaxis protein</fullName>
    </recommendedName>
</protein>
<dbReference type="Proteomes" id="UP000830055">
    <property type="component" value="Chromosome"/>
</dbReference>
<name>A0ABM7WCM1_9BACT</name>